<evidence type="ECO:0000313" key="1">
    <source>
        <dbReference type="EMBL" id="MEY2343674.1"/>
    </source>
</evidence>
<dbReference type="AlphaFoldDB" id="A0ABD5LW77"/>
<sequence length="141" mass="15392">MDTKINFAYQGGAQNALFDGYKITGVPLIENHGNLTIQGKDKTIQWEGNFMNKENSQLIFRLDDNTNTDETILHVTGDVTFKKGSQAKLDFKGTSVDNIINKDIVLIASDSAIKDEASITVTDANAIAPDISPLLEKPIHG</sequence>
<organism evidence="1">
    <name type="scientific">Proteus mirabilis</name>
    <dbReference type="NCBI Taxonomy" id="584"/>
    <lineage>
        <taxon>Bacteria</taxon>
        <taxon>Pseudomonadati</taxon>
        <taxon>Pseudomonadota</taxon>
        <taxon>Gammaproteobacteria</taxon>
        <taxon>Enterobacterales</taxon>
        <taxon>Morganellaceae</taxon>
        <taxon>Proteus</taxon>
    </lineage>
</organism>
<protein>
    <submittedName>
        <fullName evidence="1">Uncharacterized protein</fullName>
    </submittedName>
</protein>
<name>A0ABD5LW77_PROMI</name>
<dbReference type="EMBL" id="JADQCH020000001">
    <property type="protein sequence ID" value="MEY2343674.1"/>
    <property type="molecule type" value="Genomic_DNA"/>
</dbReference>
<comment type="caution">
    <text evidence="1">The sequence shown here is derived from an EMBL/GenBank/DDBJ whole genome shotgun (WGS) entry which is preliminary data.</text>
</comment>
<gene>
    <name evidence="1" type="ORF">I3679_002990</name>
</gene>
<reference evidence="1" key="1">
    <citation type="submission" date="2021-05" db="EMBL/GenBank/DDBJ databases">
        <title>First report of NDM-5 and VEB-6 producing Proteus mirabilis isolated from blood of a sepsis patient in Kolkata, India.</title>
        <authorList>
            <person name="Halder G."/>
            <person name="Chaudhuri B."/>
            <person name="Dutta S."/>
        </authorList>
    </citation>
    <scope>NUCLEOTIDE SEQUENCE [LARGE SCALE GENOMIC DNA]</scope>
    <source>
        <strain evidence="1">7049</strain>
    </source>
</reference>
<accession>A0ABD5LW77</accession>
<proteinExistence type="predicted"/>